<organism evidence="1">
    <name type="scientific">bioreactor metagenome</name>
    <dbReference type="NCBI Taxonomy" id="1076179"/>
    <lineage>
        <taxon>unclassified sequences</taxon>
        <taxon>metagenomes</taxon>
        <taxon>ecological metagenomes</taxon>
    </lineage>
</organism>
<reference evidence="1" key="1">
    <citation type="submission" date="2019-08" db="EMBL/GenBank/DDBJ databases">
        <authorList>
            <person name="Kucharzyk K."/>
            <person name="Murdoch R.W."/>
            <person name="Higgins S."/>
            <person name="Loffler F."/>
        </authorList>
    </citation>
    <scope>NUCLEOTIDE SEQUENCE</scope>
</reference>
<proteinExistence type="predicted"/>
<protein>
    <submittedName>
        <fullName evidence="1">Uncharacterized protein</fullName>
    </submittedName>
</protein>
<accession>A0A645GZJ2</accession>
<sequence length="70" mass="7867">MDEKYDILGHPNVAETVDGGVGAYHHGEATEAVVTIGFDLTDDESIEEITESKYQYELLSEEDVEEIYKE</sequence>
<dbReference type="AlphaFoldDB" id="A0A645GZJ2"/>
<evidence type="ECO:0000313" key="1">
    <source>
        <dbReference type="EMBL" id="MPN32231.1"/>
    </source>
</evidence>
<comment type="caution">
    <text evidence="1">The sequence shown here is derived from an EMBL/GenBank/DDBJ whole genome shotgun (WGS) entry which is preliminary data.</text>
</comment>
<dbReference type="EMBL" id="VSSQ01084117">
    <property type="protein sequence ID" value="MPN32231.1"/>
    <property type="molecule type" value="Genomic_DNA"/>
</dbReference>
<gene>
    <name evidence="1" type="ORF">SDC9_179707</name>
</gene>
<name>A0A645GZJ2_9ZZZZ</name>